<dbReference type="STRING" id="3750.A0A498HPR4"/>
<proteinExistence type="predicted"/>
<evidence type="ECO:0000313" key="3">
    <source>
        <dbReference type="EMBL" id="RXH71902.1"/>
    </source>
</evidence>
<dbReference type="GO" id="GO:0009865">
    <property type="term" value="P:pollen tube adhesion"/>
    <property type="evidence" value="ECO:0007669"/>
    <property type="project" value="TreeGrafter"/>
</dbReference>
<keyword evidence="4" id="KW-1185">Reference proteome</keyword>
<dbReference type="Proteomes" id="UP000290289">
    <property type="component" value="Chromosome 16"/>
</dbReference>
<dbReference type="Pfam" id="PF07876">
    <property type="entry name" value="Dabb"/>
    <property type="match status" value="1"/>
</dbReference>
<organism evidence="3 4">
    <name type="scientific">Malus domestica</name>
    <name type="common">Apple</name>
    <name type="synonym">Pyrus malus</name>
    <dbReference type="NCBI Taxonomy" id="3750"/>
    <lineage>
        <taxon>Eukaryota</taxon>
        <taxon>Viridiplantae</taxon>
        <taxon>Streptophyta</taxon>
        <taxon>Embryophyta</taxon>
        <taxon>Tracheophyta</taxon>
        <taxon>Spermatophyta</taxon>
        <taxon>Magnoliopsida</taxon>
        <taxon>eudicotyledons</taxon>
        <taxon>Gunneridae</taxon>
        <taxon>Pentapetalae</taxon>
        <taxon>rosids</taxon>
        <taxon>fabids</taxon>
        <taxon>Rosales</taxon>
        <taxon>Rosaceae</taxon>
        <taxon>Amygdaloideae</taxon>
        <taxon>Maleae</taxon>
        <taxon>Malus</taxon>
    </lineage>
</organism>
<dbReference type="SUPFAM" id="SSF54909">
    <property type="entry name" value="Dimeric alpha+beta barrel"/>
    <property type="match status" value="1"/>
</dbReference>
<reference evidence="3 4" key="1">
    <citation type="submission" date="2018-10" db="EMBL/GenBank/DDBJ databases">
        <title>A high-quality apple genome assembly.</title>
        <authorList>
            <person name="Hu J."/>
        </authorList>
    </citation>
    <scope>NUCLEOTIDE SEQUENCE [LARGE SCALE GENOMIC DNA]</scope>
    <source>
        <strain evidence="4">cv. HFTH1</strain>
        <tissue evidence="3">Young leaf</tissue>
    </source>
</reference>
<gene>
    <name evidence="3" type="ORF">DVH24_025403</name>
</gene>
<dbReference type="Gene3D" id="3.30.70.100">
    <property type="match status" value="1"/>
</dbReference>
<comment type="subunit">
    <text evidence="1">Homodimer.</text>
</comment>
<dbReference type="SMART" id="SM00886">
    <property type="entry name" value="Dabb"/>
    <property type="match status" value="1"/>
</dbReference>
<evidence type="ECO:0000313" key="4">
    <source>
        <dbReference type="Proteomes" id="UP000290289"/>
    </source>
</evidence>
<dbReference type="PANTHER" id="PTHR33178">
    <property type="match status" value="1"/>
</dbReference>
<evidence type="ECO:0000259" key="2">
    <source>
        <dbReference type="PROSITE" id="PS51502"/>
    </source>
</evidence>
<dbReference type="PROSITE" id="PS51502">
    <property type="entry name" value="S_R_A_B_BARREL"/>
    <property type="match status" value="1"/>
</dbReference>
<feature type="domain" description="Stress-response A/B barrel" evidence="2">
    <location>
        <begin position="55"/>
        <end position="148"/>
    </location>
</feature>
<name>A0A498HPR4_MALDO</name>
<dbReference type="InterPro" id="IPR044662">
    <property type="entry name" value="HS1/DABB1-like"/>
</dbReference>
<accession>A0A498HPR4</accession>
<dbReference type="EMBL" id="RDQH01000342">
    <property type="protein sequence ID" value="RXH71902.1"/>
    <property type="molecule type" value="Genomic_DNA"/>
</dbReference>
<dbReference type="InterPro" id="IPR011008">
    <property type="entry name" value="Dimeric_a/b-barrel"/>
</dbReference>
<protein>
    <recommendedName>
        <fullName evidence="2">Stress-response A/B barrel domain-containing protein</fullName>
    </recommendedName>
</protein>
<dbReference type="InterPro" id="IPR013097">
    <property type="entry name" value="Dabb"/>
</dbReference>
<dbReference type="PANTHER" id="PTHR33178:SF10">
    <property type="entry name" value="STRESS-RESPONSE A_B BARREL DOMAIN-CONTAINING PROTEIN"/>
    <property type="match status" value="1"/>
</dbReference>
<comment type="caution">
    <text evidence="3">The sequence shown here is derived from an EMBL/GenBank/DDBJ whole genome shotgun (WGS) entry which is preliminary data.</text>
</comment>
<sequence>MAMGIERMKPLHNFSLPWDLKWVMLIVGDEWDELAVGFEVDEQRSLRDKAKGGVLKNVLMAKVKEGTSESQIEQLIQSYANLVNLVDPMKPFHWGKELSIAKQEEGYTRVFETTFESVEGMAQYVAHPAHHFVKLFLPNLEIMCFIAAPEQQVMRPSKTLPKYRLC</sequence>
<evidence type="ECO:0000256" key="1">
    <source>
        <dbReference type="ARBA" id="ARBA00011738"/>
    </source>
</evidence>
<dbReference type="AlphaFoldDB" id="A0A498HPR4"/>